<dbReference type="SUPFAM" id="SSF56204">
    <property type="entry name" value="Hect, E3 ligase catalytic domain"/>
    <property type="match status" value="1"/>
</dbReference>
<dbReference type="InterPro" id="IPR035983">
    <property type="entry name" value="Hect_E3_ubiquitin_ligase"/>
</dbReference>
<dbReference type="Proteomes" id="UP000681722">
    <property type="component" value="Unassembled WGS sequence"/>
</dbReference>
<comment type="caution">
    <text evidence="5">The sequence shown here is derived from an EMBL/GenBank/DDBJ whole genome shotgun (WGS) entry which is preliminary data.</text>
</comment>
<evidence type="ECO:0000259" key="4">
    <source>
        <dbReference type="PROSITE" id="PS50237"/>
    </source>
</evidence>
<reference evidence="5" key="1">
    <citation type="submission" date="2021-02" db="EMBL/GenBank/DDBJ databases">
        <authorList>
            <person name="Nowell W R."/>
        </authorList>
    </citation>
    <scope>NUCLEOTIDE SEQUENCE</scope>
</reference>
<dbReference type="EMBL" id="CAJOBC010002980">
    <property type="protein sequence ID" value="CAF3761096.1"/>
    <property type="molecule type" value="Genomic_DNA"/>
</dbReference>
<dbReference type="AlphaFoldDB" id="A0A814FZ67"/>
<evidence type="ECO:0000313" key="6">
    <source>
        <dbReference type="EMBL" id="CAF3761096.1"/>
    </source>
</evidence>
<sequence length="203" mass="23443">MDTRQKTQTTDHTTDPNCKLLDLSKPEENDLTNENELDSRRKDVHKFPQEQSRIFILQLYKNASLSFRKLEHVRVWTVTYVGMHSSDSGGLYRDSITAMCADICSTRLPLFILCPNGRTNSGLNRDRWIQNVFPSQTTIPSKIKNFYIFIGQLMGMAIQTKNLLNLQFPSLLWKPLVRQSVTVEDIEAIDMQSFTTIYEKSFA</sequence>
<dbReference type="PANTHER" id="PTHR46654">
    <property type="entry name" value="E3 UBIQUITIN-PROTEIN LIGASE HECTD3"/>
    <property type="match status" value="1"/>
</dbReference>
<comment type="caution">
    <text evidence="2">Lacks conserved residue(s) required for the propagation of feature annotation.</text>
</comment>
<evidence type="ECO:0000256" key="3">
    <source>
        <dbReference type="SAM" id="MobiDB-lite"/>
    </source>
</evidence>
<feature type="domain" description="HECT" evidence="4">
    <location>
        <begin position="63"/>
        <end position="197"/>
    </location>
</feature>
<feature type="compositionally biased region" description="Low complexity" evidence="3">
    <location>
        <begin position="1"/>
        <end position="11"/>
    </location>
</feature>
<evidence type="ECO:0000313" key="7">
    <source>
        <dbReference type="Proteomes" id="UP000663829"/>
    </source>
</evidence>
<keyword evidence="7" id="KW-1185">Reference proteome</keyword>
<gene>
    <name evidence="5" type="ORF">GPM918_LOCUS13151</name>
    <name evidence="6" type="ORF">SRO942_LOCUS13151</name>
</gene>
<dbReference type="Pfam" id="PF00632">
    <property type="entry name" value="HECT"/>
    <property type="match status" value="1"/>
</dbReference>
<evidence type="ECO:0000256" key="1">
    <source>
        <dbReference type="ARBA" id="ARBA00022786"/>
    </source>
</evidence>
<dbReference type="PROSITE" id="PS50237">
    <property type="entry name" value="HECT"/>
    <property type="match status" value="1"/>
</dbReference>
<dbReference type="OrthoDB" id="8068875at2759"/>
<organism evidence="5 7">
    <name type="scientific">Didymodactylos carnosus</name>
    <dbReference type="NCBI Taxonomy" id="1234261"/>
    <lineage>
        <taxon>Eukaryota</taxon>
        <taxon>Metazoa</taxon>
        <taxon>Spiralia</taxon>
        <taxon>Gnathifera</taxon>
        <taxon>Rotifera</taxon>
        <taxon>Eurotatoria</taxon>
        <taxon>Bdelloidea</taxon>
        <taxon>Philodinida</taxon>
        <taxon>Philodinidae</taxon>
        <taxon>Didymodactylos</taxon>
    </lineage>
</organism>
<dbReference type="InterPro" id="IPR042469">
    <property type="entry name" value="HECTD3"/>
</dbReference>
<feature type="region of interest" description="Disordered" evidence="3">
    <location>
        <begin position="1"/>
        <end position="43"/>
    </location>
</feature>
<dbReference type="EMBL" id="CAJNOQ010002980">
    <property type="protein sequence ID" value="CAF0988947.1"/>
    <property type="molecule type" value="Genomic_DNA"/>
</dbReference>
<protein>
    <recommendedName>
        <fullName evidence="4">HECT domain-containing protein</fullName>
    </recommendedName>
</protein>
<keyword evidence="1 2" id="KW-0833">Ubl conjugation pathway</keyword>
<dbReference type="PANTHER" id="PTHR46654:SF1">
    <property type="entry name" value="E3 UBIQUITIN-PROTEIN LIGASE HECTD3"/>
    <property type="match status" value="1"/>
</dbReference>
<dbReference type="Gene3D" id="3.90.1750.10">
    <property type="entry name" value="Hect, E3 ligase catalytic domains"/>
    <property type="match status" value="1"/>
</dbReference>
<accession>A0A814FZ67</accession>
<name>A0A814FZ67_9BILA</name>
<dbReference type="GO" id="GO:0004842">
    <property type="term" value="F:ubiquitin-protein transferase activity"/>
    <property type="evidence" value="ECO:0007669"/>
    <property type="project" value="InterPro"/>
</dbReference>
<proteinExistence type="predicted"/>
<evidence type="ECO:0000313" key="5">
    <source>
        <dbReference type="EMBL" id="CAF0988947.1"/>
    </source>
</evidence>
<dbReference type="Proteomes" id="UP000663829">
    <property type="component" value="Unassembled WGS sequence"/>
</dbReference>
<dbReference type="InterPro" id="IPR000569">
    <property type="entry name" value="HECT_dom"/>
</dbReference>
<evidence type="ECO:0000256" key="2">
    <source>
        <dbReference type="PROSITE-ProRule" id="PRU00104"/>
    </source>
</evidence>